<feature type="region of interest" description="Disordered" evidence="1">
    <location>
        <begin position="30"/>
        <end position="50"/>
    </location>
</feature>
<sequence length="69" mass="7444">MTRDNWARYGESRRNRRFADGTNVMDFSVGMPADIHGGPPPAGRRPAAGSRPGVAFAGFSGAVMLRLPR</sequence>
<evidence type="ECO:0000313" key="2">
    <source>
        <dbReference type="EMBL" id="GIF71001.1"/>
    </source>
</evidence>
<dbReference type="EMBL" id="BONE01000003">
    <property type="protein sequence ID" value="GIF71001.1"/>
    <property type="molecule type" value="Genomic_DNA"/>
</dbReference>
<reference evidence="2 3" key="1">
    <citation type="submission" date="2021-01" db="EMBL/GenBank/DDBJ databases">
        <title>Whole genome shotgun sequence of Asanoa siamensis NBRC 107932.</title>
        <authorList>
            <person name="Komaki H."/>
            <person name="Tamura T."/>
        </authorList>
    </citation>
    <scope>NUCLEOTIDE SEQUENCE [LARGE SCALE GENOMIC DNA]</scope>
    <source>
        <strain evidence="2 3">NBRC 107932</strain>
    </source>
</reference>
<keyword evidence="3" id="KW-1185">Reference proteome</keyword>
<organism evidence="2 3">
    <name type="scientific">Asanoa siamensis</name>
    <dbReference type="NCBI Taxonomy" id="926357"/>
    <lineage>
        <taxon>Bacteria</taxon>
        <taxon>Bacillati</taxon>
        <taxon>Actinomycetota</taxon>
        <taxon>Actinomycetes</taxon>
        <taxon>Micromonosporales</taxon>
        <taxon>Micromonosporaceae</taxon>
        <taxon>Asanoa</taxon>
    </lineage>
</organism>
<evidence type="ECO:0000256" key="1">
    <source>
        <dbReference type="SAM" id="MobiDB-lite"/>
    </source>
</evidence>
<evidence type="ECO:0000313" key="3">
    <source>
        <dbReference type="Proteomes" id="UP000604117"/>
    </source>
</evidence>
<gene>
    <name evidence="2" type="ORF">Asi02nite_05190</name>
</gene>
<comment type="caution">
    <text evidence="2">The sequence shown here is derived from an EMBL/GenBank/DDBJ whole genome shotgun (WGS) entry which is preliminary data.</text>
</comment>
<accession>A0ABQ4CI69</accession>
<name>A0ABQ4CI69_9ACTN</name>
<protein>
    <submittedName>
        <fullName evidence="2">Uncharacterized protein</fullName>
    </submittedName>
</protein>
<proteinExistence type="predicted"/>
<dbReference type="Proteomes" id="UP000604117">
    <property type="component" value="Unassembled WGS sequence"/>
</dbReference>